<feature type="compositionally biased region" description="Basic and acidic residues" evidence="7">
    <location>
        <begin position="286"/>
        <end position="298"/>
    </location>
</feature>
<feature type="compositionally biased region" description="Acidic residues" evidence="7">
    <location>
        <begin position="312"/>
        <end position="323"/>
    </location>
</feature>
<dbReference type="PROSITE" id="PS01283">
    <property type="entry name" value="TBOX_1"/>
    <property type="match status" value="1"/>
</dbReference>
<comment type="subcellular location">
    <subcellularLocation>
        <location evidence="1 6">Nucleus</location>
    </subcellularLocation>
</comment>
<organism evidence="9 10">
    <name type="scientific">Bugula neritina</name>
    <name type="common">Brown bryozoan</name>
    <name type="synonym">Sertularia neritina</name>
    <dbReference type="NCBI Taxonomy" id="10212"/>
    <lineage>
        <taxon>Eukaryota</taxon>
        <taxon>Metazoa</taxon>
        <taxon>Spiralia</taxon>
        <taxon>Lophotrochozoa</taxon>
        <taxon>Bryozoa</taxon>
        <taxon>Gymnolaemata</taxon>
        <taxon>Cheilostomatida</taxon>
        <taxon>Flustrina</taxon>
        <taxon>Buguloidea</taxon>
        <taxon>Bugulidae</taxon>
        <taxon>Bugula</taxon>
    </lineage>
</organism>
<evidence type="ECO:0000256" key="4">
    <source>
        <dbReference type="ARBA" id="ARBA00023163"/>
    </source>
</evidence>
<keyword evidence="2" id="KW-0805">Transcription regulation</keyword>
<proteinExistence type="predicted"/>
<dbReference type="Pfam" id="PF00907">
    <property type="entry name" value="T-box"/>
    <property type="match status" value="1"/>
</dbReference>
<evidence type="ECO:0000256" key="7">
    <source>
        <dbReference type="SAM" id="MobiDB-lite"/>
    </source>
</evidence>
<dbReference type="InterPro" id="IPR008967">
    <property type="entry name" value="p53-like_TF_DNA-bd_sf"/>
</dbReference>
<dbReference type="GO" id="GO:0000978">
    <property type="term" value="F:RNA polymerase II cis-regulatory region sequence-specific DNA binding"/>
    <property type="evidence" value="ECO:0007669"/>
    <property type="project" value="InterPro"/>
</dbReference>
<keyword evidence="4" id="KW-0804">Transcription</keyword>
<dbReference type="PANTHER" id="PTHR11267">
    <property type="entry name" value="T-BOX PROTEIN-RELATED"/>
    <property type="match status" value="1"/>
</dbReference>
<accession>A0A7J7J128</accession>
<dbReference type="CDD" id="cd20188">
    <property type="entry name" value="T-box_TBX2_3-like"/>
    <property type="match status" value="1"/>
</dbReference>
<keyword evidence="3 6" id="KW-0238">DNA-binding</keyword>
<sequence>MIYPATVEAHFAAKLQSNMNFNFLPGLRRPTDFSVSSILGNNENTTPNNIWAGGRLPNVLGPLHSKLPDILAAEMMQHQLSMRAGIENSTHSPTGDIGPASSTSTDVTDAAQVELESMDLWEQFHEIGTEMVITKCGRRMFPAFKTKLSGLDKRAKYILLMDIVPVDDCRYKFHNSSWMVAGKADPEMPKRMYIHPDSPATGEHWMQKSVSFHKLKLTNNISDKHGYTILNSMHKYQPRFHLVKCNDIVKLPYSSFRTYIFKETQFIAVTAYQNEKITQLKIDHNPFAKGFRDTGSGRREKKRLSSQISSNDNEDSEIEDDVDVVSNPPDCYRVSPSNEVLNQRLPESPGSHNHDTECSRPKIAKGQQSPDKLLSSPPMSPTESLSMTSSLKKHSPPNVTVIHPSANHPMFSYLCHATGNIAAMASGYMSQPNYPPGVFPSMEMAPTATAAAAAASLMNPFVFSQLLRQGFSPAVSAIENNATLPPGSIYSRTAHRFPPYSLPLTSTPLPQVSAAASLLSRGSSNNPSEDIKNLLNTLSRIKGEV</sequence>
<dbReference type="PANTHER" id="PTHR11267:SF181">
    <property type="entry name" value="OPTOMOTOR-BLIND PROTEIN"/>
    <property type="match status" value="1"/>
</dbReference>
<dbReference type="EMBL" id="VXIV02003212">
    <property type="protein sequence ID" value="KAF6019785.1"/>
    <property type="molecule type" value="Genomic_DNA"/>
</dbReference>
<dbReference type="GO" id="GO:0005634">
    <property type="term" value="C:nucleus"/>
    <property type="evidence" value="ECO:0007669"/>
    <property type="project" value="UniProtKB-SubCell"/>
</dbReference>
<dbReference type="Gene3D" id="2.60.40.820">
    <property type="entry name" value="Transcription factor, T-box"/>
    <property type="match status" value="1"/>
</dbReference>
<evidence type="ECO:0000313" key="10">
    <source>
        <dbReference type="Proteomes" id="UP000593567"/>
    </source>
</evidence>
<dbReference type="InterPro" id="IPR046360">
    <property type="entry name" value="T-box_DNA-bd"/>
</dbReference>
<evidence type="ECO:0000256" key="1">
    <source>
        <dbReference type="ARBA" id="ARBA00004123"/>
    </source>
</evidence>
<name>A0A7J7J128_BUGNE</name>
<dbReference type="GO" id="GO:0000981">
    <property type="term" value="F:DNA-binding transcription factor activity, RNA polymerase II-specific"/>
    <property type="evidence" value="ECO:0007669"/>
    <property type="project" value="TreeGrafter"/>
</dbReference>
<evidence type="ECO:0000256" key="2">
    <source>
        <dbReference type="ARBA" id="ARBA00023015"/>
    </source>
</evidence>
<dbReference type="InterPro" id="IPR001699">
    <property type="entry name" value="TF_T-box"/>
</dbReference>
<gene>
    <name evidence="9" type="ORF">EB796_021910</name>
</gene>
<dbReference type="PROSITE" id="PS50252">
    <property type="entry name" value="TBOX_3"/>
    <property type="match status" value="1"/>
</dbReference>
<feature type="compositionally biased region" description="Polar residues" evidence="7">
    <location>
        <begin position="381"/>
        <end position="390"/>
    </location>
</feature>
<evidence type="ECO:0000256" key="6">
    <source>
        <dbReference type="PROSITE-ProRule" id="PRU00201"/>
    </source>
</evidence>
<protein>
    <recommendedName>
        <fullName evidence="8">T-box domain-containing protein</fullName>
    </recommendedName>
</protein>
<dbReference type="FunFam" id="2.60.40.820:FF:000016">
    <property type="entry name" value="T-box transcription factor TBX2-A"/>
    <property type="match status" value="1"/>
</dbReference>
<dbReference type="InterPro" id="IPR018186">
    <property type="entry name" value="TF_T-box_CS"/>
</dbReference>
<keyword evidence="5 6" id="KW-0539">Nucleus</keyword>
<dbReference type="PRINTS" id="PR00937">
    <property type="entry name" value="TBOX"/>
</dbReference>
<dbReference type="Proteomes" id="UP000593567">
    <property type="component" value="Unassembled WGS sequence"/>
</dbReference>
<dbReference type="GO" id="GO:0045893">
    <property type="term" value="P:positive regulation of DNA-templated transcription"/>
    <property type="evidence" value="ECO:0007669"/>
    <property type="project" value="InterPro"/>
</dbReference>
<dbReference type="AlphaFoldDB" id="A0A7J7J128"/>
<feature type="region of interest" description="Disordered" evidence="7">
    <location>
        <begin position="286"/>
        <end position="395"/>
    </location>
</feature>
<dbReference type="InterPro" id="IPR036960">
    <property type="entry name" value="T-box_sf"/>
</dbReference>
<comment type="caution">
    <text evidence="6">Lacks conserved residue(s) required for the propagation of feature annotation.</text>
</comment>
<evidence type="ECO:0000256" key="3">
    <source>
        <dbReference type="ARBA" id="ARBA00023125"/>
    </source>
</evidence>
<dbReference type="SMART" id="SM00425">
    <property type="entry name" value="TBOX"/>
    <property type="match status" value="1"/>
</dbReference>
<evidence type="ECO:0000313" key="9">
    <source>
        <dbReference type="EMBL" id="KAF6019785.1"/>
    </source>
</evidence>
<dbReference type="GO" id="GO:0000785">
    <property type="term" value="C:chromatin"/>
    <property type="evidence" value="ECO:0007669"/>
    <property type="project" value="TreeGrafter"/>
</dbReference>
<comment type="caution">
    <text evidence="9">The sequence shown here is derived from an EMBL/GenBank/DDBJ whole genome shotgun (WGS) entry which is preliminary data.</text>
</comment>
<keyword evidence="10" id="KW-1185">Reference proteome</keyword>
<feature type="domain" description="T-box" evidence="8">
    <location>
        <begin position="115"/>
        <end position="293"/>
    </location>
</feature>
<dbReference type="OrthoDB" id="7442607at2759"/>
<evidence type="ECO:0000256" key="5">
    <source>
        <dbReference type="ARBA" id="ARBA00023242"/>
    </source>
</evidence>
<dbReference type="PROSITE" id="PS01264">
    <property type="entry name" value="TBOX_2"/>
    <property type="match status" value="1"/>
</dbReference>
<reference evidence="9" key="1">
    <citation type="submission" date="2020-06" db="EMBL/GenBank/DDBJ databases">
        <title>Draft genome of Bugula neritina, a colonial animal packing powerful symbionts and potential medicines.</title>
        <authorList>
            <person name="Rayko M."/>
        </authorList>
    </citation>
    <scope>NUCLEOTIDE SEQUENCE [LARGE SCALE GENOMIC DNA]</scope>
    <source>
        <strain evidence="9">Kwan_BN1</strain>
    </source>
</reference>
<dbReference type="GO" id="GO:0001708">
    <property type="term" value="P:cell fate specification"/>
    <property type="evidence" value="ECO:0007669"/>
    <property type="project" value="TreeGrafter"/>
</dbReference>
<evidence type="ECO:0000259" key="8">
    <source>
        <dbReference type="PROSITE" id="PS50252"/>
    </source>
</evidence>
<dbReference type="SUPFAM" id="SSF49417">
    <property type="entry name" value="p53-like transcription factors"/>
    <property type="match status" value="1"/>
</dbReference>